<dbReference type="AlphaFoldDB" id="A0AAJ5W940"/>
<evidence type="ECO:0008006" key="3">
    <source>
        <dbReference type="Google" id="ProtNLM"/>
    </source>
</evidence>
<name>A0AAJ5W940_9SPHI</name>
<proteinExistence type="predicted"/>
<reference evidence="1" key="1">
    <citation type="submission" date="2023-03" db="EMBL/GenBank/DDBJ databases">
        <title>Andean soil-derived lignocellulolytic bacterial consortium as a source of novel taxa and putative plastic-active enzymes.</title>
        <authorList>
            <person name="Diaz-Garcia L."/>
            <person name="Chuvochina M."/>
            <person name="Feuerriegel G."/>
            <person name="Bunk B."/>
            <person name="Sproer C."/>
            <person name="Streit W.R."/>
            <person name="Rodriguez L.M."/>
            <person name="Overmann J."/>
            <person name="Jimenez D.J."/>
        </authorList>
    </citation>
    <scope>NUCLEOTIDE SEQUENCE</scope>
    <source>
        <strain evidence="1">MAG 3858</strain>
    </source>
</reference>
<sequence length="150" mass="16908">MNQLAQKNTTKHIYLLFLALSLCLFSCKKDNKEASPTIVGKWSVKSYVITSLENGGVDIDKAKDILPRPTFEFKSDGSFIINRGGTSTKGETFYYTVTGNQLTFNEEIVFDHKDFTFNISGSRLVLKRTQTYKASLVPYTENTTVTLDKL</sequence>
<evidence type="ECO:0000313" key="2">
    <source>
        <dbReference type="Proteomes" id="UP001214530"/>
    </source>
</evidence>
<accession>A0AAJ5W940</accession>
<gene>
    <name evidence="1" type="ORF">P0Y49_21770</name>
</gene>
<evidence type="ECO:0000313" key="1">
    <source>
        <dbReference type="EMBL" id="WEK19406.1"/>
    </source>
</evidence>
<dbReference type="Proteomes" id="UP001214530">
    <property type="component" value="Chromosome"/>
</dbReference>
<organism evidence="1 2">
    <name type="scientific">Candidatus Pedobacter colombiensis</name>
    <dbReference type="NCBI Taxonomy" id="3121371"/>
    <lineage>
        <taxon>Bacteria</taxon>
        <taxon>Pseudomonadati</taxon>
        <taxon>Bacteroidota</taxon>
        <taxon>Sphingobacteriia</taxon>
        <taxon>Sphingobacteriales</taxon>
        <taxon>Sphingobacteriaceae</taxon>
        <taxon>Pedobacter</taxon>
    </lineage>
</organism>
<dbReference type="EMBL" id="CP119313">
    <property type="protein sequence ID" value="WEK19406.1"/>
    <property type="molecule type" value="Genomic_DNA"/>
</dbReference>
<protein>
    <recommendedName>
        <fullName evidence="3">Lipocalin-like domain-containing protein</fullName>
    </recommendedName>
</protein>